<keyword evidence="2" id="KW-0645">Protease</keyword>
<comment type="similarity">
    <text evidence="1">Belongs to the peptidase S49 family.</text>
</comment>
<evidence type="ECO:0000256" key="2">
    <source>
        <dbReference type="ARBA" id="ARBA00022670"/>
    </source>
</evidence>
<feature type="transmembrane region" description="Helical" evidence="6">
    <location>
        <begin position="59"/>
        <end position="79"/>
    </location>
</feature>
<evidence type="ECO:0000256" key="6">
    <source>
        <dbReference type="SAM" id="Phobius"/>
    </source>
</evidence>
<evidence type="ECO:0000259" key="7">
    <source>
        <dbReference type="Pfam" id="PF01343"/>
    </source>
</evidence>
<dbReference type="CDD" id="cd07023">
    <property type="entry name" value="S49_Sppa_N_C"/>
    <property type="match status" value="1"/>
</dbReference>
<evidence type="ECO:0000256" key="3">
    <source>
        <dbReference type="ARBA" id="ARBA00022801"/>
    </source>
</evidence>
<keyword evidence="3" id="KW-0378">Hydrolase</keyword>
<protein>
    <submittedName>
        <fullName evidence="8">Signal peptide peptidase SppA</fullName>
    </submittedName>
</protein>
<dbReference type="RefSeq" id="WP_217333267.1">
    <property type="nucleotide sequence ID" value="NZ_JAHQZT010000001.1"/>
</dbReference>
<keyword evidence="6" id="KW-1133">Transmembrane helix</keyword>
<feature type="region of interest" description="Disordered" evidence="5">
    <location>
        <begin position="1"/>
        <end position="33"/>
    </location>
</feature>
<evidence type="ECO:0000256" key="1">
    <source>
        <dbReference type="ARBA" id="ARBA00008683"/>
    </source>
</evidence>
<evidence type="ECO:0000256" key="4">
    <source>
        <dbReference type="ARBA" id="ARBA00022825"/>
    </source>
</evidence>
<dbReference type="EMBL" id="JAHQZT010000001">
    <property type="protein sequence ID" value="MBV0931842.1"/>
    <property type="molecule type" value="Genomic_DNA"/>
</dbReference>
<name>A0ABS6M6E2_9GAMM</name>
<accession>A0ABS6M6E2</accession>
<feature type="domain" description="Peptidase S49" evidence="7">
    <location>
        <begin position="157"/>
        <end position="299"/>
    </location>
</feature>
<keyword evidence="6" id="KW-0812">Transmembrane</keyword>
<keyword evidence="6" id="KW-0472">Membrane</keyword>
<keyword evidence="4" id="KW-0720">Serine protease</keyword>
<dbReference type="Proteomes" id="UP000755551">
    <property type="component" value="Unassembled WGS sequence"/>
</dbReference>
<sequence length="344" mass="38181">MSENHWGEEGAAGSREPERQRESGEASLQRPSTQKEWRLIEKVVSSLHVEHRRARRWGIFFKLLTFVYLFSLLGIFWFGKQLDADKMVPQAHTAIVEVKGPIMDDEEASADGIIRALRNAFEAEKSQAVILRINSPGGSPVQSGYVYDEIKRLRALHPEKKVYAVIADIGASGAYYIAAAADEIYADKASLVGSIGVISSSFGFVDLIDKLGVERRTLTAGDNKAFLDPFSPLKDDDREFWQTVLNTTHQQFIDQVRKGRGDRLKGGDEVFSGLVWTGEQALELGLIDGLGSSSMVAREIVGAEKLVDYTARPQALDRLVERLGIGVAKELSLQLGLQDEYQLR</sequence>
<dbReference type="InterPro" id="IPR004635">
    <property type="entry name" value="Pept_S49_SppA"/>
</dbReference>
<dbReference type="NCBIfam" id="TIGR00706">
    <property type="entry name" value="SppA_dom"/>
    <property type="match status" value="1"/>
</dbReference>
<dbReference type="PANTHER" id="PTHR42987:SF8">
    <property type="entry name" value="PROTEINASE"/>
    <property type="match status" value="1"/>
</dbReference>
<keyword evidence="9" id="KW-1185">Reference proteome</keyword>
<organism evidence="8 9">
    <name type="scientific">Marinobacterium weihaiense</name>
    <dbReference type="NCBI Taxonomy" id="2851016"/>
    <lineage>
        <taxon>Bacteria</taxon>
        <taxon>Pseudomonadati</taxon>
        <taxon>Pseudomonadota</taxon>
        <taxon>Gammaproteobacteria</taxon>
        <taxon>Oceanospirillales</taxon>
        <taxon>Oceanospirillaceae</taxon>
        <taxon>Marinobacterium</taxon>
    </lineage>
</organism>
<dbReference type="Pfam" id="PF01343">
    <property type="entry name" value="Peptidase_S49"/>
    <property type="match status" value="1"/>
</dbReference>
<evidence type="ECO:0000313" key="9">
    <source>
        <dbReference type="Proteomes" id="UP000755551"/>
    </source>
</evidence>
<dbReference type="InterPro" id="IPR002142">
    <property type="entry name" value="Peptidase_S49"/>
</dbReference>
<gene>
    <name evidence="8" type="primary">sppA</name>
    <name evidence="8" type="ORF">KTN04_00620</name>
</gene>
<dbReference type="InterPro" id="IPR047272">
    <property type="entry name" value="S49_SppA_C"/>
</dbReference>
<comment type="caution">
    <text evidence="8">The sequence shown here is derived from an EMBL/GenBank/DDBJ whole genome shotgun (WGS) entry which is preliminary data.</text>
</comment>
<reference evidence="8 9" key="1">
    <citation type="submission" date="2021-06" db="EMBL/GenBank/DDBJ databases">
        <title>Bacterium isolated from marine sediment.</title>
        <authorList>
            <person name="Zhu K.-L."/>
            <person name="Du Z.-J."/>
            <person name="Liang Q.-Y."/>
        </authorList>
    </citation>
    <scope>NUCLEOTIDE SEQUENCE [LARGE SCALE GENOMIC DNA]</scope>
    <source>
        <strain evidence="8 9">A346</strain>
    </source>
</reference>
<feature type="compositionally biased region" description="Basic and acidic residues" evidence="5">
    <location>
        <begin position="15"/>
        <end position="24"/>
    </location>
</feature>
<evidence type="ECO:0000313" key="8">
    <source>
        <dbReference type="EMBL" id="MBV0931842.1"/>
    </source>
</evidence>
<evidence type="ECO:0000256" key="5">
    <source>
        <dbReference type="SAM" id="MobiDB-lite"/>
    </source>
</evidence>
<dbReference type="PANTHER" id="PTHR42987">
    <property type="entry name" value="PEPTIDASE S49"/>
    <property type="match status" value="1"/>
</dbReference>
<proteinExistence type="inferred from homology"/>